<organism evidence="2 3">
    <name type="scientific">Phaeodactylibacter luteus</name>
    <dbReference type="NCBI Taxonomy" id="1564516"/>
    <lineage>
        <taxon>Bacteria</taxon>
        <taxon>Pseudomonadati</taxon>
        <taxon>Bacteroidota</taxon>
        <taxon>Saprospiria</taxon>
        <taxon>Saprospirales</taxon>
        <taxon>Haliscomenobacteraceae</taxon>
        <taxon>Phaeodactylibacter</taxon>
    </lineage>
</organism>
<dbReference type="Pfam" id="PF00302">
    <property type="entry name" value="CAT"/>
    <property type="match status" value="1"/>
</dbReference>
<dbReference type="SUPFAM" id="SSF52777">
    <property type="entry name" value="CoA-dependent acyltransferases"/>
    <property type="match status" value="1"/>
</dbReference>
<dbReference type="RefSeq" id="WP_147166649.1">
    <property type="nucleotide sequence ID" value="NZ_VOOR01000010.1"/>
</dbReference>
<feature type="active site" description="Proton acceptor" evidence="1">
    <location>
        <position position="186"/>
    </location>
</feature>
<reference evidence="2 3" key="1">
    <citation type="submission" date="2019-08" db="EMBL/GenBank/DDBJ databases">
        <title>Genome of Phaeodactylibacter luteus.</title>
        <authorList>
            <person name="Bowman J.P."/>
        </authorList>
    </citation>
    <scope>NUCLEOTIDE SEQUENCE [LARGE SCALE GENOMIC DNA]</scope>
    <source>
        <strain evidence="2 3">KCTC 42180</strain>
    </source>
</reference>
<dbReference type="PANTHER" id="PTHR38474">
    <property type="entry name" value="SLR0299 PROTEIN"/>
    <property type="match status" value="1"/>
</dbReference>
<evidence type="ECO:0000256" key="1">
    <source>
        <dbReference type="PIRSR" id="PIRSR000440-1"/>
    </source>
</evidence>
<dbReference type="AlphaFoldDB" id="A0A5C6RU57"/>
<dbReference type="Proteomes" id="UP000321580">
    <property type="component" value="Unassembled WGS sequence"/>
</dbReference>
<proteinExistence type="predicted"/>
<protein>
    <submittedName>
        <fullName evidence="2">Chloramphenicol acetyltransferase</fullName>
    </submittedName>
</protein>
<gene>
    <name evidence="2" type="ORF">FRY97_06550</name>
</gene>
<accession>A0A5C6RU57</accession>
<dbReference type="PIRSF" id="PIRSF000440">
    <property type="entry name" value="CAT"/>
    <property type="match status" value="1"/>
</dbReference>
<evidence type="ECO:0000313" key="3">
    <source>
        <dbReference type="Proteomes" id="UP000321580"/>
    </source>
</evidence>
<dbReference type="InterPro" id="IPR001707">
    <property type="entry name" value="Cmp_AcTrfase"/>
</dbReference>
<dbReference type="EMBL" id="VOOR01000010">
    <property type="protein sequence ID" value="TXB64882.1"/>
    <property type="molecule type" value="Genomic_DNA"/>
</dbReference>
<keyword evidence="3" id="KW-1185">Reference proteome</keyword>
<keyword evidence="2" id="KW-0808">Transferase</keyword>
<evidence type="ECO:0000313" key="2">
    <source>
        <dbReference type="EMBL" id="TXB64882.1"/>
    </source>
</evidence>
<sequence length="211" mass="23837">MKYIRFDDPHRQKHFDFFNRMSSPHFSLTAPLDITKWLHSLKAQGLPFTPAMAYLLASAANEIPAFRWRIRGQSVVEHEQVSPSFTVQTAASSVFSFCTVEYHPSPRAFLRRAQQQMAAVQENPSFEDEPGRDDFLFLSSIPWVAFTQIQHAMQSPADSVPRIAWGKYLAQDSGKVIMPVSVQAHHAVVDGQDMGQFFEILAASFAQEASF</sequence>
<name>A0A5C6RU57_9BACT</name>
<dbReference type="GO" id="GO:0008811">
    <property type="term" value="F:chloramphenicol O-acetyltransferase activity"/>
    <property type="evidence" value="ECO:0007669"/>
    <property type="project" value="InterPro"/>
</dbReference>
<dbReference type="SMART" id="SM01059">
    <property type="entry name" value="CAT"/>
    <property type="match status" value="1"/>
</dbReference>
<dbReference type="OrthoDB" id="9801766at2"/>
<dbReference type="Gene3D" id="3.30.559.10">
    <property type="entry name" value="Chloramphenicol acetyltransferase-like domain"/>
    <property type="match status" value="1"/>
</dbReference>
<comment type="caution">
    <text evidence="2">The sequence shown here is derived from an EMBL/GenBank/DDBJ whole genome shotgun (WGS) entry which is preliminary data.</text>
</comment>
<dbReference type="InterPro" id="IPR023213">
    <property type="entry name" value="CAT-like_dom_sf"/>
</dbReference>
<dbReference type="PANTHER" id="PTHR38474:SF1">
    <property type="entry name" value="SLR0299 PROTEIN"/>
    <property type="match status" value="1"/>
</dbReference>